<dbReference type="AlphaFoldDB" id="A0A1I0G1I6"/>
<dbReference type="PROSITE" id="PS00061">
    <property type="entry name" value="ADH_SHORT"/>
    <property type="match status" value="1"/>
</dbReference>
<dbReference type="OrthoDB" id="9803333at2"/>
<keyword evidence="2" id="KW-0560">Oxidoreductase</keyword>
<evidence type="ECO:0000256" key="2">
    <source>
        <dbReference type="ARBA" id="ARBA00023002"/>
    </source>
</evidence>
<dbReference type="PANTHER" id="PTHR42879:SF2">
    <property type="entry name" value="3-OXOACYL-[ACYL-CARRIER-PROTEIN] REDUCTASE FABG"/>
    <property type="match status" value="1"/>
</dbReference>
<organism evidence="5 6">
    <name type="scientific">[Clostridium] polysaccharolyticum</name>
    <dbReference type="NCBI Taxonomy" id="29364"/>
    <lineage>
        <taxon>Bacteria</taxon>
        <taxon>Bacillati</taxon>
        <taxon>Bacillota</taxon>
        <taxon>Clostridia</taxon>
        <taxon>Lachnospirales</taxon>
        <taxon>Lachnospiraceae</taxon>
    </lineage>
</organism>
<dbReference type="PRINTS" id="PR00081">
    <property type="entry name" value="GDHRDH"/>
</dbReference>
<dbReference type="PRINTS" id="PR00080">
    <property type="entry name" value="SDRFAMILY"/>
</dbReference>
<keyword evidence="3" id="KW-0753">Steroid metabolism</keyword>
<dbReference type="GO" id="GO:0008202">
    <property type="term" value="P:steroid metabolic process"/>
    <property type="evidence" value="ECO:0007669"/>
    <property type="project" value="UniProtKB-KW"/>
</dbReference>
<dbReference type="PANTHER" id="PTHR42879">
    <property type="entry name" value="3-OXOACYL-(ACYL-CARRIER-PROTEIN) REDUCTASE"/>
    <property type="match status" value="1"/>
</dbReference>
<dbReference type="Proteomes" id="UP000199800">
    <property type="component" value="Unassembled WGS sequence"/>
</dbReference>
<dbReference type="EMBL" id="FOHN01000042">
    <property type="protein sequence ID" value="SET63708.1"/>
    <property type="molecule type" value="Genomic_DNA"/>
</dbReference>
<gene>
    <name evidence="5" type="ORF">SAMN04487772_1425</name>
</gene>
<evidence type="ECO:0000256" key="4">
    <source>
        <dbReference type="RuleBase" id="RU000363"/>
    </source>
</evidence>
<dbReference type="InterPro" id="IPR036291">
    <property type="entry name" value="NAD(P)-bd_dom_sf"/>
</dbReference>
<dbReference type="STRING" id="29364.SAMN04487772_1425"/>
<keyword evidence="6" id="KW-1185">Reference proteome</keyword>
<dbReference type="NCBIfam" id="NF047420">
    <property type="entry name" value="EF_P_mod_YmfI"/>
    <property type="match status" value="1"/>
</dbReference>
<dbReference type="InterPro" id="IPR050259">
    <property type="entry name" value="SDR"/>
</dbReference>
<dbReference type="SUPFAM" id="SSF51735">
    <property type="entry name" value="NAD(P)-binding Rossmann-fold domains"/>
    <property type="match status" value="1"/>
</dbReference>
<dbReference type="Pfam" id="PF00106">
    <property type="entry name" value="adh_short"/>
    <property type="match status" value="1"/>
</dbReference>
<protein>
    <submittedName>
        <fullName evidence="5">3-oxoacyl-[acyl-carrier protein] reductase</fullName>
    </submittedName>
</protein>
<proteinExistence type="inferred from homology"/>
<evidence type="ECO:0000313" key="6">
    <source>
        <dbReference type="Proteomes" id="UP000199800"/>
    </source>
</evidence>
<dbReference type="RefSeq" id="WP_092479132.1">
    <property type="nucleotide sequence ID" value="NZ_FOHN01000042.1"/>
</dbReference>
<name>A0A1I0G1I6_9FIRM</name>
<dbReference type="InterPro" id="IPR002347">
    <property type="entry name" value="SDR_fam"/>
</dbReference>
<evidence type="ECO:0000313" key="5">
    <source>
        <dbReference type="EMBL" id="SET63708.1"/>
    </source>
</evidence>
<dbReference type="Gene3D" id="3.40.50.720">
    <property type="entry name" value="NAD(P)-binding Rossmann-like Domain"/>
    <property type="match status" value="1"/>
</dbReference>
<comment type="similarity">
    <text evidence="1 4">Belongs to the short-chain dehydrogenases/reductases (SDR) family.</text>
</comment>
<sequence length="242" mass="26160">MKQTVFITGSSRGIGKACALFFAQQGWNVVINCKNSIEAMKEVQKEILAMGVSCLALQGDVGDYETVTGFYNQIQKHFGLLDVLINNAGISKIGLFQDMKPTEWNEMIQTNLSSVYNCSSMAIPLMLSNGHGKIINISSVWGVAGASCEVAYSTTKGGINAFTKALGKELAPSNIQVNAIACGCIDTEMNQFLDLEEREALIEEIPACRMGKAKEVAELAYSIATGHNYLTSQVIQLDGGWI</sequence>
<accession>A0A1I0G1I6</accession>
<dbReference type="GO" id="GO:0016491">
    <property type="term" value="F:oxidoreductase activity"/>
    <property type="evidence" value="ECO:0007669"/>
    <property type="project" value="UniProtKB-KW"/>
</dbReference>
<evidence type="ECO:0000256" key="1">
    <source>
        <dbReference type="ARBA" id="ARBA00006484"/>
    </source>
</evidence>
<dbReference type="FunFam" id="3.40.50.720:FF:000173">
    <property type="entry name" value="3-oxoacyl-[acyl-carrier protein] reductase"/>
    <property type="match status" value="1"/>
</dbReference>
<keyword evidence="3" id="KW-0443">Lipid metabolism</keyword>
<evidence type="ECO:0000256" key="3">
    <source>
        <dbReference type="ARBA" id="ARBA00023221"/>
    </source>
</evidence>
<reference evidence="5 6" key="1">
    <citation type="submission" date="2016-10" db="EMBL/GenBank/DDBJ databases">
        <authorList>
            <person name="de Groot N.N."/>
        </authorList>
    </citation>
    <scope>NUCLEOTIDE SEQUENCE [LARGE SCALE GENOMIC DNA]</scope>
    <source>
        <strain evidence="5 6">DSM 1801</strain>
    </source>
</reference>
<dbReference type="InterPro" id="IPR020904">
    <property type="entry name" value="Sc_DH/Rdtase_CS"/>
</dbReference>
<dbReference type="GO" id="GO:0032787">
    <property type="term" value="P:monocarboxylic acid metabolic process"/>
    <property type="evidence" value="ECO:0007669"/>
    <property type="project" value="UniProtKB-ARBA"/>
</dbReference>